<dbReference type="Proteomes" id="UP001651690">
    <property type="component" value="Unassembled WGS sequence"/>
</dbReference>
<comment type="similarity">
    <text evidence="1">Belongs to the AB hydrolase superfamily.</text>
</comment>
<evidence type="ECO:0000313" key="5">
    <source>
        <dbReference type="Proteomes" id="UP001651690"/>
    </source>
</evidence>
<evidence type="ECO:0000313" key="4">
    <source>
        <dbReference type="EMBL" id="MCP9274465.1"/>
    </source>
</evidence>
<feature type="domain" description="Serine aminopeptidase S33" evidence="3">
    <location>
        <begin position="33"/>
        <end position="150"/>
    </location>
</feature>
<accession>A0ABT1M5P1</accession>
<dbReference type="Gene3D" id="1.10.10.800">
    <property type="match status" value="1"/>
</dbReference>
<dbReference type="Pfam" id="PF12146">
    <property type="entry name" value="Hydrolase_4"/>
    <property type="match status" value="1"/>
</dbReference>
<dbReference type="GO" id="GO:0016787">
    <property type="term" value="F:hydrolase activity"/>
    <property type="evidence" value="ECO:0007669"/>
    <property type="project" value="UniProtKB-KW"/>
</dbReference>
<dbReference type="PANTHER" id="PTHR22946:SF9">
    <property type="entry name" value="POLYKETIDE TRANSFERASE AF380"/>
    <property type="match status" value="1"/>
</dbReference>
<dbReference type="RefSeq" id="WP_255062021.1">
    <property type="nucleotide sequence ID" value="NZ_JANDBD010000008.1"/>
</dbReference>
<comment type="caution">
    <text evidence="4">The sequence shown here is derived from an EMBL/GenBank/DDBJ whole genome shotgun (WGS) entry which is preliminary data.</text>
</comment>
<dbReference type="InterPro" id="IPR050261">
    <property type="entry name" value="FrsA_esterase"/>
</dbReference>
<reference evidence="4 5" key="1">
    <citation type="submission" date="2022-06" db="EMBL/GenBank/DDBJ databases">
        <title>Mycolicibacterium sp. CAU 1645 isolated from seawater.</title>
        <authorList>
            <person name="Kim W."/>
        </authorList>
    </citation>
    <scope>NUCLEOTIDE SEQUENCE [LARGE SCALE GENOMIC DNA]</scope>
    <source>
        <strain evidence="4 5">CAU 1645</strain>
    </source>
</reference>
<dbReference type="InterPro" id="IPR022742">
    <property type="entry name" value="Hydrolase_4"/>
</dbReference>
<keyword evidence="5" id="KW-1185">Reference proteome</keyword>
<evidence type="ECO:0000256" key="1">
    <source>
        <dbReference type="ARBA" id="ARBA00008645"/>
    </source>
</evidence>
<keyword evidence="2 4" id="KW-0378">Hydrolase</keyword>
<sequence length="315" mass="33068">MTFTEVEFTSDGVQCSAWHFRAASDALTGPAGRPVVVMAHGFGGTKDSGLAPFAERFAAAGADAFAFDYRGFGASEGAPRQTISIRRQEQDYAAAIEAAKRLPDVDQGRIAIWGSSMSGSHVFHVGADRDDVAAVIAMTPLTSGLAAGRAAVAQTGVLKALSVTAAGLSSRVAQAKGGAQKFMPVVSRPGEGGALALEGAYESYTALAGPTWRNEIDTSVGLEMGSIRTIPAAKRLTARLLVQIADFDRYVPAHSVAKTAEAGRAEVHHYPCDHFDVWPGHAWFDKASGDQVAFLRRAFSRPAVVAGTARPPRPA</sequence>
<dbReference type="PANTHER" id="PTHR22946">
    <property type="entry name" value="DIENELACTONE HYDROLASE DOMAIN-CONTAINING PROTEIN-RELATED"/>
    <property type="match status" value="1"/>
</dbReference>
<dbReference type="EMBL" id="JANDBD010000008">
    <property type="protein sequence ID" value="MCP9274465.1"/>
    <property type="molecule type" value="Genomic_DNA"/>
</dbReference>
<evidence type="ECO:0000259" key="3">
    <source>
        <dbReference type="Pfam" id="PF12146"/>
    </source>
</evidence>
<name>A0ABT1M5P1_9MYCO</name>
<dbReference type="InterPro" id="IPR029058">
    <property type="entry name" value="AB_hydrolase_fold"/>
</dbReference>
<gene>
    <name evidence="4" type="ORF">NM203_19930</name>
</gene>
<protein>
    <submittedName>
        <fullName evidence="4">Alpha/beta hydrolase</fullName>
    </submittedName>
</protein>
<dbReference type="SUPFAM" id="SSF53474">
    <property type="entry name" value="alpha/beta-Hydrolases"/>
    <property type="match status" value="1"/>
</dbReference>
<proteinExistence type="inferred from homology"/>
<dbReference type="Gene3D" id="3.40.50.1820">
    <property type="entry name" value="alpha/beta hydrolase"/>
    <property type="match status" value="1"/>
</dbReference>
<evidence type="ECO:0000256" key="2">
    <source>
        <dbReference type="ARBA" id="ARBA00022801"/>
    </source>
</evidence>
<organism evidence="4 5">
    <name type="scientific">Mycolicibacterium arenosum</name>
    <dbReference type="NCBI Taxonomy" id="2952157"/>
    <lineage>
        <taxon>Bacteria</taxon>
        <taxon>Bacillati</taxon>
        <taxon>Actinomycetota</taxon>
        <taxon>Actinomycetes</taxon>
        <taxon>Mycobacteriales</taxon>
        <taxon>Mycobacteriaceae</taxon>
        <taxon>Mycolicibacterium</taxon>
    </lineage>
</organism>